<feature type="domain" description="Glycosyltransferase 2-like" evidence="1">
    <location>
        <begin position="5"/>
        <end position="141"/>
    </location>
</feature>
<dbReference type="EC" id="2.4.-.-" evidence="2"/>
<comment type="caution">
    <text evidence="2">The sequence shown here is derived from an EMBL/GenBank/DDBJ whole genome shotgun (WGS) entry which is preliminary data.</text>
</comment>
<evidence type="ECO:0000313" key="3">
    <source>
        <dbReference type="Proteomes" id="UP001517367"/>
    </source>
</evidence>
<dbReference type="RefSeq" id="WP_138730638.1">
    <property type="nucleotide sequence ID" value="NZ_SRMP02000014.1"/>
</dbReference>
<proteinExistence type="predicted"/>
<sequence>MPKISIITVNFNNLVGLKKTAESVLEQSYKDFEFIIIDGGSKDGSKEYIEEISTHLTLWVSEPDTGIYNAMNKGIKMAKGDYLCFLNSGDIFFDNSTLSSVANKINGEVGIYYGDVIFDQIRRKRIIPAPRELAYPFLIANSINHQSTFIKRTLFDEIFYYNEDLKIIADWEFIIYAVCKREIPTRHLDMVISIYDASGVSSIKENQKAIMADRQAVINKHFPLYSFNIDEIETLQSKRGKQFQHIKNHKVAYRVLKWLISLLLIFLPKENTKN</sequence>
<name>A0ABW9JHC6_9SPHI</name>
<dbReference type="EMBL" id="SRMP02000014">
    <property type="protein sequence ID" value="MFN0291787.1"/>
    <property type="molecule type" value="Genomic_DNA"/>
</dbReference>
<accession>A0ABW9JHC6</accession>
<protein>
    <submittedName>
        <fullName evidence="2">Glycosyltransferase family 2 protein</fullName>
        <ecNumber evidence="2">2.4.-.-</ecNumber>
    </submittedName>
</protein>
<keyword evidence="3" id="KW-1185">Reference proteome</keyword>
<organism evidence="2 3">
    <name type="scientific">Pedobacter helvus</name>
    <dbReference type="NCBI Taxonomy" id="2563444"/>
    <lineage>
        <taxon>Bacteria</taxon>
        <taxon>Pseudomonadati</taxon>
        <taxon>Bacteroidota</taxon>
        <taxon>Sphingobacteriia</taxon>
        <taxon>Sphingobacteriales</taxon>
        <taxon>Sphingobacteriaceae</taxon>
        <taxon>Pedobacter</taxon>
    </lineage>
</organism>
<dbReference type="Gene3D" id="3.90.550.10">
    <property type="entry name" value="Spore Coat Polysaccharide Biosynthesis Protein SpsA, Chain A"/>
    <property type="match status" value="1"/>
</dbReference>
<dbReference type="GO" id="GO:0016757">
    <property type="term" value="F:glycosyltransferase activity"/>
    <property type="evidence" value="ECO:0007669"/>
    <property type="project" value="UniProtKB-KW"/>
</dbReference>
<dbReference type="Proteomes" id="UP001517367">
    <property type="component" value="Unassembled WGS sequence"/>
</dbReference>
<dbReference type="PANTHER" id="PTHR22916">
    <property type="entry name" value="GLYCOSYLTRANSFERASE"/>
    <property type="match status" value="1"/>
</dbReference>
<keyword evidence="2" id="KW-0328">Glycosyltransferase</keyword>
<evidence type="ECO:0000259" key="1">
    <source>
        <dbReference type="Pfam" id="PF00535"/>
    </source>
</evidence>
<evidence type="ECO:0000313" key="2">
    <source>
        <dbReference type="EMBL" id="MFN0291787.1"/>
    </source>
</evidence>
<dbReference type="PANTHER" id="PTHR22916:SF67">
    <property type="entry name" value="COLANIC ACID BIOSYNTHESIS GLYCOSYL TRANSFERASE WCAE-RELATED"/>
    <property type="match status" value="1"/>
</dbReference>
<gene>
    <name evidence="2" type="ORF">E5L68_010310</name>
</gene>
<dbReference type="SUPFAM" id="SSF53448">
    <property type="entry name" value="Nucleotide-diphospho-sugar transferases"/>
    <property type="match status" value="1"/>
</dbReference>
<reference evidence="2 3" key="1">
    <citation type="submission" date="2024-12" db="EMBL/GenBank/DDBJ databases">
        <authorList>
            <person name="Hu S."/>
        </authorList>
    </citation>
    <scope>NUCLEOTIDE SEQUENCE [LARGE SCALE GENOMIC DNA]</scope>
    <source>
        <strain evidence="2 3">P-25</strain>
    </source>
</reference>
<dbReference type="Pfam" id="PF00535">
    <property type="entry name" value="Glycos_transf_2"/>
    <property type="match status" value="1"/>
</dbReference>
<keyword evidence="2" id="KW-0808">Transferase</keyword>
<dbReference type="InterPro" id="IPR029044">
    <property type="entry name" value="Nucleotide-diphossugar_trans"/>
</dbReference>
<dbReference type="CDD" id="cd06433">
    <property type="entry name" value="GT_2_WfgS_like"/>
    <property type="match status" value="1"/>
</dbReference>
<dbReference type="InterPro" id="IPR001173">
    <property type="entry name" value="Glyco_trans_2-like"/>
</dbReference>